<comment type="caution">
    <text evidence="7">The sequence shown here is derived from an EMBL/GenBank/DDBJ whole genome shotgun (WGS) entry which is preliminary data.</text>
</comment>
<feature type="domain" description="RNA polymerase sigma-70 region 2" evidence="5">
    <location>
        <begin position="25"/>
        <end position="91"/>
    </location>
</feature>
<dbReference type="InterPro" id="IPR014284">
    <property type="entry name" value="RNA_pol_sigma-70_dom"/>
</dbReference>
<dbReference type="SUPFAM" id="SSF88946">
    <property type="entry name" value="Sigma2 domain of RNA polymerase sigma factors"/>
    <property type="match status" value="1"/>
</dbReference>
<evidence type="ECO:0000313" key="8">
    <source>
        <dbReference type="Proteomes" id="UP000622475"/>
    </source>
</evidence>
<dbReference type="PANTHER" id="PTHR43133:SF46">
    <property type="entry name" value="RNA POLYMERASE SIGMA-70 FACTOR ECF SUBFAMILY"/>
    <property type="match status" value="1"/>
</dbReference>
<dbReference type="InterPro" id="IPR013324">
    <property type="entry name" value="RNA_pol_sigma_r3/r4-like"/>
</dbReference>
<dbReference type="GO" id="GO:0016987">
    <property type="term" value="F:sigma factor activity"/>
    <property type="evidence" value="ECO:0007669"/>
    <property type="project" value="UniProtKB-KW"/>
</dbReference>
<gene>
    <name evidence="7" type="ORF">IRJ16_09080</name>
</gene>
<evidence type="ECO:0000259" key="6">
    <source>
        <dbReference type="Pfam" id="PF08281"/>
    </source>
</evidence>
<dbReference type="EMBL" id="JADFFL010000003">
    <property type="protein sequence ID" value="MBE9662035.1"/>
    <property type="molecule type" value="Genomic_DNA"/>
</dbReference>
<dbReference type="InterPro" id="IPR013325">
    <property type="entry name" value="RNA_pol_sigma_r2"/>
</dbReference>
<sequence length="188" mass="21590">MKILITDAHIAACKKGDRRAQETVYRHYAGRMLALCRRYTNNTAEAEDILQDAFVKVFTKIHLYTGEGSFEGWMRRIMVNTALTAYREKQKQVMTVDIDDCLYALNSYTDYQTDDTAYLYDSLNKLPLHHKVAFNLFAIEGYSHQEIAELTNITVLQSRTHVCRARTALRKSVSLNVRIPLKAMAMTA</sequence>
<keyword evidence="8" id="KW-1185">Reference proteome</keyword>
<keyword evidence="2" id="KW-0805">Transcription regulation</keyword>
<organism evidence="7 8">
    <name type="scientific">Mucilaginibacter myungsuensis</name>
    <dbReference type="NCBI Taxonomy" id="649104"/>
    <lineage>
        <taxon>Bacteria</taxon>
        <taxon>Pseudomonadati</taxon>
        <taxon>Bacteroidota</taxon>
        <taxon>Sphingobacteriia</taxon>
        <taxon>Sphingobacteriales</taxon>
        <taxon>Sphingobacteriaceae</taxon>
        <taxon>Mucilaginibacter</taxon>
    </lineage>
</organism>
<dbReference type="NCBIfam" id="TIGR02937">
    <property type="entry name" value="sigma70-ECF"/>
    <property type="match status" value="1"/>
</dbReference>
<feature type="domain" description="RNA polymerase sigma factor 70 region 4 type 2" evidence="6">
    <location>
        <begin position="118"/>
        <end position="169"/>
    </location>
</feature>
<evidence type="ECO:0000259" key="5">
    <source>
        <dbReference type="Pfam" id="PF04542"/>
    </source>
</evidence>
<dbReference type="SUPFAM" id="SSF88659">
    <property type="entry name" value="Sigma3 and sigma4 domains of RNA polymerase sigma factors"/>
    <property type="match status" value="1"/>
</dbReference>
<keyword evidence="3" id="KW-0731">Sigma factor</keyword>
<evidence type="ECO:0000313" key="7">
    <source>
        <dbReference type="EMBL" id="MBE9662035.1"/>
    </source>
</evidence>
<dbReference type="GO" id="GO:0006352">
    <property type="term" value="P:DNA-templated transcription initiation"/>
    <property type="evidence" value="ECO:0007669"/>
    <property type="project" value="InterPro"/>
</dbReference>
<protein>
    <submittedName>
        <fullName evidence="7">Sigma-70 family RNA polymerase sigma factor</fullName>
    </submittedName>
</protein>
<dbReference type="GO" id="GO:0003677">
    <property type="term" value="F:DNA binding"/>
    <property type="evidence" value="ECO:0007669"/>
    <property type="project" value="InterPro"/>
</dbReference>
<dbReference type="InterPro" id="IPR036388">
    <property type="entry name" value="WH-like_DNA-bd_sf"/>
</dbReference>
<dbReference type="Pfam" id="PF04542">
    <property type="entry name" value="Sigma70_r2"/>
    <property type="match status" value="1"/>
</dbReference>
<dbReference type="RefSeq" id="WP_194111231.1">
    <property type="nucleotide sequence ID" value="NZ_JADFFL010000003.1"/>
</dbReference>
<dbReference type="AlphaFoldDB" id="A0A929KX20"/>
<proteinExistence type="inferred from homology"/>
<dbReference type="Pfam" id="PF08281">
    <property type="entry name" value="Sigma70_r4_2"/>
    <property type="match status" value="1"/>
</dbReference>
<evidence type="ECO:0000256" key="2">
    <source>
        <dbReference type="ARBA" id="ARBA00023015"/>
    </source>
</evidence>
<keyword evidence="4" id="KW-0804">Transcription</keyword>
<name>A0A929KX20_9SPHI</name>
<comment type="similarity">
    <text evidence="1">Belongs to the sigma-70 factor family. ECF subfamily.</text>
</comment>
<dbReference type="PANTHER" id="PTHR43133">
    <property type="entry name" value="RNA POLYMERASE ECF-TYPE SIGMA FACTO"/>
    <property type="match status" value="1"/>
</dbReference>
<reference evidence="7" key="1">
    <citation type="submission" date="2020-10" db="EMBL/GenBank/DDBJ databases">
        <title>Mucilaginibacter mali sp. nov., isolated from rhizosphere soil of apple orchard.</title>
        <authorList>
            <person name="Lee J.-S."/>
            <person name="Kim H.S."/>
            <person name="Kim J.-S."/>
        </authorList>
    </citation>
    <scope>NUCLEOTIDE SEQUENCE</scope>
    <source>
        <strain evidence="7">KCTC 22746</strain>
    </source>
</reference>
<accession>A0A929KX20</accession>
<evidence type="ECO:0000256" key="4">
    <source>
        <dbReference type="ARBA" id="ARBA00023163"/>
    </source>
</evidence>
<dbReference type="InterPro" id="IPR007627">
    <property type="entry name" value="RNA_pol_sigma70_r2"/>
</dbReference>
<dbReference type="Gene3D" id="1.10.10.10">
    <property type="entry name" value="Winged helix-like DNA-binding domain superfamily/Winged helix DNA-binding domain"/>
    <property type="match status" value="1"/>
</dbReference>
<evidence type="ECO:0000256" key="1">
    <source>
        <dbReference type="ARBA" id="ARBA00010641"/>
    </source>
</evidence>
<dbReference type="Proteomes" id="UP000622475">
    <property type="component" value="Unassembled WGS sequence"/>
</dbReference>
<dbReference type="Gene3D" id="1.10.1740.10">
    <property type="match status" value="1"/>
</dbReference>
<dbReference type="InterPro" id="IPR039425">
    <property type="entry name" value="RNA_pol_sigma-70-like"/>
</dbReference>
<dbReference type="InterPro" id="IPR013249">
    <property type="entry name" value="RNA_pol_sigma70_r4_t2"/>
</dbReference>
<evidence type="ECO:0000256" key="3">
    <source>
        <dbReference type="ARBA" id="ARBA00023082"/>
    </source>
</evidence>